<dbReference type="KEGG" id="obi:106867955"/>
<accession>A0A0L8HZ00</accession>
<dbReference type="PROSITE" id="PS50262">
    <property type="entry name" value="G_PROTEIN_RECEP_F1_2"/>
    <property type="match status" value="1"/>
</dbReference>
<keyword evidence="2 8" id="KW-0812">Transmembrane</keyword>
<reference evidence="10" key="1">
    <citation type="submission" date="2015-07" db="EMBL/GenBank/DDBJ databases">
        <title>MeaNS - Measles Nucleotide Surveillance Program.</title>
        <authorList>
            <person name="Tran T."/>
            <person name="Druce J."/>
        </authorList>
    </citation>
    <scope>NUCLEOTIDE SEQUENCE</scope>
    <source>
        <strain evidence="10">UCB-OBI-ISO-001</strain>
        <tissue evidence="10">Gonad</tissue>
    </source>
</reference>
<name>A0A0L8HZ00_OCTBM</name>
<gene>
    <name evidence="10" type="ORF">OCBIM_22002972mg</name>
</gene>
<dbReference type="InterPro" id="IPR017452">
    <property type="entry name" value="GPCR_Rhodpsn_7TM"/>
</dbReference>
<dbReference type="PANTHER" id="PTHR45695">
    <property type="entry name" value="LEUCOKININ RECEPTOR-RELATED"/>
    <property type="match status" value="1"/>
</dbReference>
<keyword evidence="4" id="KW-0297">G-protein coupled receptor</keyword>
<keyword evidence="5 8" id="KW-0472">Membrane</keyword>
<feature type="transmembrane region" description="Helical" evidence="8">
    <location>
        <begin position="195"/>
        <end position="219"/>
    </location>
</feature>
<proteinExistence type="predicted"/>
<dbReference type="Pfam" id="PF00001">
    <property type="entry name" value="7tm_1"/>
    <property type="match status" value="1"/>
</dbReference>
<evidence type="ECO:0000256" key="5">
    <source>
        <dbReference type="ARBA" id="ARBA00023136"/>
    </source>
</evidence>
<dbReference type="SUPFAM" id="SSF81321">
    <property type="entry name" value="Family A G protein-coupled receptor-like"/>
    <property type="match status" value="1"/>
</dbReference>
<feature type="transmembrane region" description="Helical" evidence="8">
    <location>
        <begin position="27"/>
        <end position="52"/>
    </location>
</feature>
<evidence type="ECO:0000256" key="8">
    <source>
        <dbReference type="SAM" id="Phobius"/>
    </source>
</evidence>
<dbReference type="GO" id="GO:0005886">
    <property type="term" value="C:plasma membrane"/>
    <property type="evidence" value="ECO:0007669"/>
    <property type="project" value="TreeGrafter"/>
</dbReference>
<dbReference type="GO" id="GO:0004930">
    <property type="term" value="F:G protein-coupled receptor activity"/>
    <property type="evidence" value="ECO:0007669"/>
    <property type="project" value="UniProtKB-KW"/>
</dbReference>
<evidence type="ECO:0000259" key="9">
    <source>
        <dbReference type="PROSITE" id="PS50262"/>
    </source>
</evidence>
<feature type="transmembrane region" description="Helical" evidence="8">
    <location>
        <begin position="64"/>
        <end position="90"/>
    </location>
</feature>
<dbReference type="OMA" id="RKECKMA"/>
<evidence type="ECO:0000256" key="4">
    <source>
        <dbReference type="ARBA" id="ARBA00023040"/>
    </source>
</evidence>
<evidence type="ECO:0000256" key="3">
    <source>
        <dbReference type="ARBA" id="ARBA00022989"/>
    </source>
</evidence>
<dbReference type="OrthoDB" id="10376553at2759"/>
<protein>
    <recommendedName>
        <fullName evidence="9">G-protein coupled receptors family 1 profile domain-containing protein</fullName>
    </recommendedName>
</protein>
<feature type="transmembrane region" description="Helical" evidence="8">
    <location>
        <begin position="102"/>
        <end position="123"/>
    </location>
</feature>
<evidence type="ECO:0000256" key="1">
    <source>
        <dbReference type="ARBA" id="ARBA00004141"/>
    </source>
</evidence>
<keyword evidence="6" id="KW-0675">Receptor</keyword>
<dbReference type="AlphaFoldDB" id="A0A0L8HZ00"/>
<keyword evidence="3 8" id="KW-1133">Transmembrane helix</keyword>
<evidence type="ECO:0000256" key="6">
    <source>
        <dbReference type="ARBA" id="ARBA00023170"/>
    </source>
</evidence>
<comment type="subcellular location">
    <subcellularLocation>
        <location evidence="1">Membrane</location>
        <topology evidence="1">Multi-pass membrane protein</topology>
    </subcellularLocation>
</comment>
<feature type="transmembrane region" description="Helical" evidence="8">
    <location>
        <begin position="279"/>
        <end position="304"/>
    </location>
</feature>
<dbReference type="CDD" id="cd00637">
    <property type="entry name" value="7tm_classA_rhodopsin-like"/>
    <property type="match status" value="1"/>
</dbReference>
<feature type="transmembrane region" description="Helical" evidence="8">
    <location>
        <begin position="324"/>
        <end position="343"/>
    </location>
</feature>
<keyword evidence="7" id="KW-0807">Transducer</keyword>
<feature type="domain" description="G-protein coupled receptors family 1 profile" evidence="9">
    <location>
        <begin position="45"/>
        <end position="340"/>
    </location>
</feature>
<dbReference type="PANTHER" id="PTHR45695:SF9">
    <property type="entry name" value="LEUCOKININ RECEPTOR"/>
    <property type="match status" value="1"/>
</dbReference>
<dbReference type="InterPro" id="IPR000276">
    <property type="entry name" value="GPCR_Rhodpsn"/>
</dbReference>
<evidence type="ECO:0000256" key="2">
    <source>
        <dbReference type="ARBA" id="ARBA00022692"/>
    </source>
</evidence>
<sequence>MKKMDKNNNSNDCVSILEELNAEFVDLYLPVMIYLLFSLILGLLGNSFLTYIHFCKFDETATKVFIIGLFVCDFLTCLICIPMEFFILCFSFTFHSSFACRLIRFFVAIAMFNSSIILFLLGIERYIVMCRPFKYNNISVVTSKKILASSTISSAILNIPVLEVYNTQNRLVRQCGNIGKVCSFPDSLDDTVFPFVYYCVVLCGYLYLLIFLMIFYLLIELRIKKIQRSMRSNRQRSSVSFGTPSKIPSFNDKNEGNVSETKLYPVSILKKHSVQLSKINVSLLPTTLLWAICYLLHFIAIFWRMFEHNFNDTESDRKQILYKLLIYSFYLKCAVNPYLYGTFNRQFYSELQRLFQKAFQLYK</sequence>
<evidence type="ECO:0000313" key="10">
    <source>
        <dbReference type="EMBL" id="KOF94025.1"/>
    </source>
</evidence>
<dbReference type="Gene3D" id="1.20.1070.10">
    <property type="entry name" value="Rhodopsin 7-helix transmembrane proteins"/>
    <property type="match status" value="1"/>
</dbReference>
<organism evidence="10">
    <name type="scientific">Octopus bimaculoides</name>
    <name type="common">California two-spotted octopus</name>
    <dbReference type="NCBI Taxonomy" id="37653"/>
    <lineage>
        <taxon>Eukaryota</taxon>
        <taxon>Metazoa</taxon>
        <taxon>Spiralia</taxon>
        <taxon>Lophotrochozoa</taxon>
        <taxon>Mollusca</taxon>
        <taxon>Cephalopoda</taxon>
        <taxon>Coleoidea</taxon>
        <taxon>Octopodiformes</taxon>
        <taxon>Octopoda</taxon>
        <taxon>Incirrata</taxon>
        <taxon>Octopodidae</taxon>
        <taxon>Octopus</taxon>
    </lineage>
</organism>
<dbReference type="PRINTS" id="PR00237">
    <property type="entry name" value="GPCRRHODOPSN"/>
</dbReference>
<evidence type="ECO:0000256" key="7">
    <source>
        <dbReference type="ARBA" id="ARBA00023224"/>
    </source>
</evidence>
<dbReference type="EMBL" id="KQ417051">
    <property type="protein sequence ID" value="KOF94025.1"/>
    <property type="molecule type" value="Genomic_DNA"/>
</dbReference>